<evidence type="ECO:0000256" key="1">
    <source>
        <dbReference type="SAM" id="MobiDB-lite"/>
    </source>
</evidence>
<evidence type="ECO:0000313" key="2">
    <source>
        <dbReference type="EMBL" id="EED89467.1"/>
    </source>
</evidence>
<sequence length="105" mass="11736">MSVSTKKSTTPAIRQTVPSFHRSHQSKKSDIRKLRRLSAPHVEGFNYFLDVGLSRGVADIVPYEIDLVDTSIEANRGIGHEVGKPSETIQFWLENVRVGMPTKST</sequence>
<gene>
    <name evidence="2" type="ORF">THAPSDRAFT_9061</name>
</gene>
<feature type="compositionally biased region" description="Polar residues" evidence="1">
    <location>
        <begin position="1"/>
        <end position="18"/>
    </location>
</feature>
<dbReference type="PaxDb" id="35128-Thaps9061"/>
<accession>B8CA94</accession>
<dbReference type="AlphaFoldDB" id="B8CA94"/>
<dbReference type="GeneID" id="7445812"/>
<dbReference type="InParanoid" id="B8CA94"/>
<protein>
    <submittedName>
        <fullName evidence="2">Uncharacterized protein</fullName>
    </submittedName>
</protein>
<dbReference type="Proteomes" id="UP000001449">
    <property type="component" value="Chromosome 12"/>
</dbReference>
<dbReference type="HOGENOM" id="CLU_2243663_0_0_1"/>
<name>B8CA94_THAPS</name>
<dbReference type="RefSeq" id="XP_002293006.1">
    <property type="nucleotide sequence ID" value="XM_002292970.1"/>
</dbReference>
<evidence type="ECO:0000313" key="3">
    <source>
        <dbReference type="Proteomes" id="UP000001449"/>
    </source>
</evidence>
<feature type="non-terminal residue" evidence="2">
    <location>
        <position position="105"/>
    </location>
</feature>
<feature type="region of interest" description="Disordered" evidence="1">
    <location>
        <begin position="1"/>
        <end position="32"/>
    </location>
</feature>
<organism evidence="2 3">
    <name type="scientific">Thalassiosira pseudonana</name>
    <name type="common">Marine diatom</name>
    <name type="synonym">Cyclotella nana</name>
    <dbReference type="NCBI Taxonomy" id="35128"/>
    <lineage>
        <taxon>Eukaryota</taxon>
        <taxon>Sar</taxon>
        <taxon>Stramenopiles</taxon>
        <taxon>Ochrophyta</taxon>
        <taxon>Bacillariophyta</taxon>
        <taxon>Coscinodiscophyceae</taxon>
        <taxon>Thalassiosirophycidae</taxon>
        <taxon>Thalassiosirales</taxon>
        <taxon>Thalassiosiraceae</taxon>
        <taxon>Thalassiosira</taxon>
    </lineage>
</organism>
<reference evidence="2 3" key="2">
    <citation type="journal article" date="2008" name="Nature">
        <title>The Phaeodactylum genome reveals the evolutionary history of diatom genomes.</title>
        <authorList>
            <person name="Bowler C."/>
            <person name="Allen A.E."/>
            <person name="Badger J.H."/>
            <person name="Grimwood J."/>
            <person name="Jabbari K."/>
            <person name="Kuo A."/>
            <person name="Maheswari U."/>
            <person name="Martens C."/>
            <person name="Maumus F."/>
            <person name="Otillar R.P."/>
            <person name="Rayko E."/>
            <person name="Salamov A."/>
            <person name="Vandepoele K."/>
            <person name="Beszteri B."/>
            <person name="Gruber A."/>
            <person name="Heijde M."/>
            <person name="Katinka M."/>
            <person name="Mock T."/>
            <person name="Valentin K."/>
            <person name="Verret F."/>
            <person name="Berges J.A."/>
            <person name="Brownlee C."/>
            <person name="Cadoret J.P."/>
            <person name="Chiovitti A."/>
            <person name="Choi C.J."/>
            <person name="Coesel S."/>
            <person name="De Martino A."/>
            <person name="Detter J.C."/>
            <person name="Durkin C."/>
            <person name="Falciatore A."/>
            <person name="Fournet J."/>
            <person name="Haruta M."/>
            <person name="Huysman M.J."/>
            <person name="Jenkins B.D."/>
            <person name="Jiroutova K."/>
            <person name="Jorgensen R.E."/>
            <person name="Joubert Y."/>
            <person name="Kaplan A."/>
            <person name="Kroger N."/>
            <person name="Kroth P.G."/>
            <person name="La Roche J."/>
            <person name="Lindquist E."/>
            <person name="Lommer M."/>
            <person name="Martin-Jezequel V."/>
            <person name="Lopez P.J."/>
            <person name="Lucas S."/>
            <person name="Mangogna M."/>
            <person name="McGinnis K."/>
            <person name="Medlin L.K."/>
            <person name="Montsant A."/>
            <person name="Oudot-Le Secq M.P."/>
            <person name="Napoli C."/>
            <person name="Obornik M."/>
            <person name="Parker M.S."/>
            <person name="Petit J.L."/>
            <person name="Porcel B.M."/>
            <person name="Poulsen N."/>
            <person name="Robison M."/>
            <person name="Rychlewski L."/>
            <person name="Rynearson T.A."/>
            <person name="Schmutz J."/>
            <person name="Shapiro H."/>
            <person name="Siaut M."/>
            <person name="Stanley M."/>
            <person name="Sussman M.R."/>
            <person name="Taylor A.R."/>
            <person name="Vardi A."/>
            <person name="von Dassow P."/>
            <person name="Vyverman W."/>
            <person name="Willis A."/>
            <person name="Wyrwicz L.S."/>
            <person name="Rokhsar D.S."/>
            <person name="Weissenbach J."/>
            <person name="Armbrust E.V."/>
            <person name="Green B.R."/>
            <person name="Van de Peer Y."/>
            <person name="Grigoriev I.V."/>
        </authorList>
    </citation>
    <scope>NUCLEOTIDE SEQUENCE [LARGE SCALE GENOMIC DNA]</scope>
    <source>
        <strain evidence="2 3">CCMP1335</strain>
    </source>
</reference>
<dbReference type="EMBL" id="CM000647">
    <property type="protein sequence ID" value="EED89467.1"/>
    <property type="molecule type" value="Genomic_DNA"/>
</dbReference>
<proteinExistence type="predicted"/>
<keyword evidence="3" id="KW-1185">Reference proteome</keyword>
<reference evidence="2 3" key="1">
    <citation type="journal article" date="2004" name="Science">
        <title>The genome of the diatom Thalassiosira pseudonana: ecology, evolution, and metabolism.</title>
        <authorList>
            <person name="Armbrust E.V."/>
            <person name="Berges J.A."/>
            <person name="Bowler C."/>
            <person name="Green B.R."/>
            <person name="Martinez D."/>
            <person name="Putnam N.H."/>
            <person name="Zhou S."/>
            <person name="Allen A.E."/>
            <person name="Apt K.E."/>
            <person name="Bechner M."/>
            <person name="Brzezinski M.A."/>
            <person name="Chaal B.K."/>
            <person name="Chiovitti A."/>
            <person name="Davis A.K."/>
            <person name="Demarest M.S."/>
            <person name="Detter J.C."/>
            <person name="Glavina T."/>
            <person name="Goodstein D."/>
            <person name="Hadi M.Z."/>
            <person name="Hellsten U."/>
            <person name="Hildebrand M."/>
            <person name="Jenkins B.D."/>
            <person name="Jurka J."/>
            <person name="Kapitonov V.V."/>
            <person name="Kroger N."/>
            <person name="Lau W.W."/>
            <person name="Lane T.W."/>
            <person name="Larimer F.W."/>
            <person name="Lippmeier J.C."/>
            <person name="Lucas S."/>
            <person name="Medina M."/>
            <person name="Montsant A."/>
            <person name="Obornik M."/>
            <person name="Parker M.S."/>
            <person name="Palenik B."/>
            <person name="Pazour G.J."/>
            <person name="Richardson P.M."/>
            <person name="Rynearson T.A."/>
            <person name="Saito M.A."/>
            <person name="Schwartz D.C."/>
            <person name="Thamatrakoln K."/>
            <person name="Valentin K."/>
            <person name="Vardi A."/>
            <person name="Wilkerson F.P."/>
            <person name="Rokhsar D.S."/>
        </authorList>
    </citation>
    <scope>NUCLEOTIDE SEQUENCE [LARGE SCALE GENOMIC DNA]</scope>
    <source>
        <strain evidence="2 3">CCMP1335</strain>
    </source>
</reference>
<dbReference type="KEGG" id="tps:THAPSDRAFT_9061"/>